<proteinExistence type="predicted"/>
<gene>
    <name evidence="1" type="ORF">C480_20354</name>
</gene>
<evidence type="ECO:0000313" key="2">
    <source>
        <dbReference type="Proteomes" id="UP000011591"/>
    </source>
</evidence>
<evidence type="ECO:0000313" key="1">
    <source>
        <dbReference type="EMBL" id="ELY99657.1"/>
    </source>
</evidence>
<name>M0ANY6_9EURY</name>
<dbReference type="PATRIC" id="fig|1227491.4.peg.4090"/>
<accession>M0ANY6</accession>
<organism evidence="1 2">
    <name type="scientific">Natrialba aegyptia DSM 13077</name>
    <dbReference type="NCBI Taxonomy" id="1227491"/>
    <lineage>
        <taxon>Archaea</taxon>
        <taxon>Methanobacteriati</taxon>
        <taxon>Methanobacteriota</taxon>
        <taxon>Stenosarchaea group</taxon>
        <taxon>Halobacteria</taxon>
        <taxon>Halobacteriales</taxon>
        <taxon>Natrialbaceae</taxon>
        <taxon>Natrialba</taxon>
    </lineage>
</organism>
<protein>
    <submittedName>
        <fullName evidence="1">Uncharacterized protein</fullName>
    </submittedName>
</protein>
<sequence length="83" mass="9288">MTFQTVVKKNVSRTQRYDEIDALVRAGETTNLGVLVRMSGLRGEFRRYALNGLADCNATTVLEELVEDTTIDPSLRRRAEALA</sequence>
<dbReference type="EMBL" id="AOIP01000056">
    <property type="protein sequence ID" value="ELY99657.1"/>
    <property type="molecule type" value="Genomic_DNA"/>
</dbReference>
<dbReference type="AlphaFoldDB" id="M0ANY6"/>
<reference evidence="1 2" key="1">
    <citation type="journal article" date="2014" name="PLoS Genet.">
        <title>Phylogenetically driven sequencing of extremely halophilic archaea reveals strategies for static and dynamic osmo-response.</title>
        <authorList>
            <person name="Becker E.A."/>
            <person name="Seitzer P.M."/>
            <person name="Tritt A."/>
            <person name="Larsen D."/>
            <person name="Krusor M."/>
            <person name="Yao A.I."/>
            <person name="Wu D."/>
            <person name="Madern D."/>
            <person name="Eisen J.A."/>
            <person name="Darling A.E."/>
            <person name="Facciotti M.T."/>
        </authorList>
    </citation>
    <scope>NUCLEOTIDE SEQUENCE [LARGE SCALE GENOMIC DNA]</scope>
    <source>
        <strain evidence="1 2">DSM 13077</strain>
    </source>
</reference>
<comment type="caution">
    <text evidence="1">The sequence shown here is derived from an EMBL/GenBank/DDBJ whole genome shotgun (WGS) entry which is preliminary data.</text>
</comment>
<keyword evidence="2" id="KW-1185">Reference proteome</keyword>
<dbReference type="Proteomes" id="UP000011591">
    <property type="component" value="Unassembled WGS sequence"/>
</dbReference>